<organism evidence="1 2">
    <name type="scientific">Cercospora beticola</name>
    <name type="common">Sugarbeet leaf spot fungus</name>
    <dbReference type="NCBI Taxonomy" id="122368"/>
    <lineage>
        <taxon>Eukaryota</taxon>
        <taxon>Fungi</taxon>
        <taxon>Dikarya</taxon>
        <taxon>Ascomycota</taxon>
        <taxon>Pezizomycotina</taxon>
        <taxon>Dothideomycetes</taxon>
        <taxon>Dothideomycetidae</taxon>
        <taxon>Mycosphaerellales</taxon>
        <taxon>Mycosphaerellaceae</taxon>
        <taxon>Cercospora</taxon>
    </lineage>
</organism>
<gene>
    <name evidence="1" type="ORF">CB0940_02176</name>
</gene>
<dbReference type="AlphaFoldDB" id="A0A2G5IAV3"/>
<reference evidence="1 2" key="1">
    <citation type="submission" date="2015-10" db="EMBL/GenBank/DDBJ databases">
        <title>The cercosporin biosynthetic gene cluster was horizontally transferred to several fungal lineages and shown to be expanded in Cercospora beticola based on microsynteny with recipient genomes.</title>
        <authorList>
            <person name="De Jonge R."/>
            <person name="Ebert M.K."/>
            <person name="Suttle J.C."/>
            <person name="Jurick Ii W.M."/>
            <person name="Secor G.A."/>
            <person name="Thomma B.P."/>
            <person name="Van De Peer Y."/>
            <person name="Bolton M.D."/>
        </authorList>
    </citation>
    <scope>NUCLEOTIDE SEQUENCE [LARGE SCALE GENOMIC DNA]</scope>
    <source>
        <strain evidence="1 2">09-40</strain>
    </source>
</reference>
<accession>A0A2G5IAV3</accession>
<sequence>MTAMESGQELRECILLYLELYTNVRTGECCYAMVMMTCKNKTAVISRCIDIWITHVCTSVTFCCMPDQGLRPSTSSSSHSHNTGLETSADIFSASSNGPQVIRPPPHSVPTPNFNPGDTFSTASIICLVNSGLCSCTTPKYNSVPSLSSRGRNSFSGARYLSSPTSGLSTADLGTGMCVQFILRGAAFLTMISLSTTTAREAGSCQCL</sequence>
<name>A0A2G5IAV3_CERBT</name>
<dbReference type="EMBL" id="LKMD01000100">
    <property type="protein sequence ID" value="PIB01919.1"/>
    <property type="molecule type" value="Genomic_DNA"/>
</dbReference>
<proteinExistence type="predicted"/>
<evidence type="ECO:0000313" key="2">
    <source>
        <dbReference type="Proteomes" id="UP000230605"/>
    </source>
</evidence>
<evidence type="ECO:0000313" key="1">
    <source>
        <dbReference type="EMBL" id="PIB01919.1"/>
    </source>
</evidence>
<protein>
    <submittedName>
        <fullName evidence="1">Uncharacterized protein</fullName>
    </submittedName>
</protein>
<comment type="caution">
    <text evidence="1">The sequence shown here is derived from an EMBL/GenBank/DDBJ whole genome shotgun (WGS) entry which is preliminary data.</text>
</comment>
<dbReference type="Proteomes" id="UP000230605">
    <property type="component" value="Chromosome 1"/>
</dbReference>